<evidence type="ECO:0000313" key="2">
    <source>
        <dbReference type="EMBL" id="EEA86022.1"/>
    </source>
</evidence>
<evidence type="ECO:0000256" key="1">
    <source>
        <dbReference type="SAM" id="MobiDB-lite"/>
    </source>
</evidence>
<accession>B6FWW1</accession>
<proteinExistence type="predicted"/>
<feature type="region of interest" description="Disordered" evidence="1">
    <location>
        <begin position="30"/>
        <end position="51"/>
    </location>
</feature>
<dbReference type="HOGENOM" id="CLU_3097352_0_0_9"/>
<feature type="compositionally biased region" description="Basic residues" evidence="1">
    <location>
        <begin position="38"/>
        <end position="51"/>
    </location>
</feature>
<evidence type="ECO:0000313" key="3">
    <source>
        <dbReference type="Proteomes" id="UP000003178"/>
    </source>
</evidence>
<name>B6FWW1_PEPHT</name>
<organism evidence="2 3">
    <name type="scientific">Peptacetobacter hiranonis (strain DSM 13275 / JCM 10541 / KCTC 15199 / TO-931)</name>
    <name type="common">Clostridium hiranonis</name>
    <dbReference type="NCBI Taxonomy" id="500633"/>
    <lineage>
        <taxon>Bacteria</taxon>
        <taxon>Bacillati</taxon>
        <taxon>Bacillota</taxon>
        <taxon>Clostridia</taxon>
        <taxon>Peptostreptococcales</taxon>
        <taxon>Peptostreptococcaceae</taxon>
        <taxon>Peptacetobacter</taxon>
    </lineage>
</organism>
<dbReference type="EMBL" id="ABWP01000011">
    <property type="protein sequence ID" value="EEA86022.1"/>
    <property type="molecule type" value="Genomic_DNA"/>
</dbReference>
<keyword evidence="3" id="KW-1185">Reference proteome</keyword>
<sequence>MKWRDAGEIKAAELTDEEFKTLREMSKKPKFDHFEKEKRKKKRKVKSNGVR</sequence>
<protein>
    <submittedName>
        <fullName evidence="2">Uncharacterized protein</fullName>
    </submittedName>
</protein>
<reference evidence="2 3" key="1">
    <citation type="submission" date="2008-09" db="EMBL/GenBank/DDBJ databases">
        <authorList>
            <person name="Fulton L."/>
            <person name="Clifton S."/>
            <person name="Fulton B."/>
            <person name="Xu J."/>
            <person name="Minx P."/>
            <person name="Pepin K.H."/>
            <person name="Johnson M."/>
            <person name="Thiruvilangam P."/>
            <person name="Bhonagiri V."/>
            <person name="Nash W.E."/>
            <person name="Mardis E.R."/>
            <person name="Wilson R.K."/>
        </authorList>
    </citation>
    <scope>NUCLEOTIDE SEQUENCE [LARGE SCALE GENOMIC DNA]</scope>
    <source>
        <strain evidence="2 3">DSM 13275</strain>
    </source>
</reference>
<dbReference type="STRING" id="500633.CLOHIR_00360"/>
<dbReference type="RefSeq" id="WP_006439282.1">
    <property type="nucleotide sequence ID" value="NZ_DS995355.1"/>
</dbReference>
<comment type="caution">
    <text evidence="2">The sequence shown here is derived from an EMBL/GenBank/DDBJ whole genome shotgun (WGS) entry which is preliminary data.</text>
</comment>
<gene>
    <name evidence="2" type="ORF">CLOHIR_00360</name>
</gene>
<dbReference type="AlphaFoldDB" id="B6FWW1"/>
<dbReference type="Proteomes" id="UP000003178">
    <property type="component" value="Unassembled WGS sequence"/>
</dbReference>
<reference evidence="2 3" key="2">
    <citation type="submission" date="2008-10" db="EMBL/GenBank/DDBJ databases">
        <title>Draft genome sequence of Clostridium hiranonis (DSM 13275).</title>
        <authorList>
            <person name="Sudarsanam P."/>
            <person name="Ley R."/>
            <person name="Guruge J."/>
            <person name="Turnbaugh P.J."/>
            <person name="Mahowald M."/>
            <person name="Liep D."/>
            <person name="Gordon J."/>
        </authorList>
    </citation>
    <scope>NUCLEOTIDE SEQUENCE [LARGE SCALE GENOMIC DNA]</scope>
    <source>
        <strain evidence="2 3">DSM 13275</strain>
    </source>
</reference>